<keyword evidence="2" id="KW-0472">Membrane</keyword>
<organism evidence="3 4">
    <name type="scientific">Paenibacillus segetis</name>
    <dbReference type="NCBI Taxonomy" id="1325360"/>
    <lineage>
        <taxon>Bacteria</taxon>
        <taxon>Bacillati</taxon>
        <taxon>Bacillota</taxon>
        <taxon>Bacilli</taxon>
        <taxon>Bacillales</taxon>
        <taxon>Paenibacillaceae</taxon>
        <taxon>Paenibacillus</taxon>
    </lineage>
</organism>
<keyword evidence="4" id="KW-1185">Reference proteome</keyword>
<accession>A0ABQ1Y3Z6</accession>
<protein>
    <recommendedName>
        <fullName evidence="5">Flagellar biosynthesis protein FlgA</fullName>
    </recommendedName>
</protein>
<gene>
    <name evidence="3" type="ORF">GCM10008013_02590</name>
</gene>
<dbReference type="RefSeq" id="WP_188535052.1">
    <property type="nucleotide sequence ID" value="NZ_BMFT01000001.1"/>
</dbReference>
<evidence type="ECO:0000256" key="2">
    <source>
        <dbReference type="SAM" id="Phobius"/>
    </source>
</evidence>
<comment type="caution">
    <text evidence="3">The sequence shown here is derived from an EMBL/GenBank/DDBJ whole genome shotgun (WGS) entry which is preliminary data.</text>
</comment>
<dbReference type="EMBL" id="BMFT01000001">
    <property type="protein sequence ID" value="GGH10964.1"/>
    <property type="molecule type" value="Genomic_DNA"/>
</dbReference>
<feature type="transmembrane region" description="Helical" evidence="2">
    <location>
        <begin position="20"/>
        <end position="36"/>
    </location>
</feature>
<name>A0ABQ1Y3Z6_9BACL</name>
<evidence type="ECO:0008006" key="5">
    <source>
        <dbReference type="Google" id="ProtNLM"/>
    </source>
</evidence>
<evidence type="ECO:0000313" key="3">
    <source>
        <dbReference type="EMBL" id="GGH10964.1"/>
    </source>
</evidence>
<evidence type="ECO:0000313" key="4">
    <source>
        <dbReference type="Proteomes" id="UP000659344"/>
    </source>
</evidence>
<keyword evidence="2" id="KW-1133">Transmembrane helix</keyword>
<keyword evidence="2" id="KW-0812">Transmembrane</keyword>
<evidence type="ECO:0000256" key="1">
    <source>
        <dbReference type="SAM" id="MobiDB-lite"/>
    </source>
</evidence>
<feature type="region of interest" description="Disordered" evidence="1">
    <location>
        <begin position="159"/>
        <end position="179"/>
    </location>
</feature>
<dbReference type="Proteomes" id="UP000659344">
    <property type="component" value="Unassembled WGS sequence"/>
</dbReference>
<reference evidence="4" key="1">
    <citation type="journal article" date="2019" name="Int. J. Syst. Evol. Microbiol.">
        <title>The Global Catalogue of Microorganisms (GCM) 10K type strain sequencing project: providing services to taxonomists for standard genome sequencing and annotation.</title>
        <authorList>
            <consortium name="The Broad Institute Genomics Platform"/>
            <consortium name="The Broad Institute Genome Sequencing Center for Infectious Disease"/>
            <person name="Wu L."/>
            <person name="Ma J."/>
        </authorList>
    </citation>
    <scope>NUCLEOTIDE SEQUENCE [LARGE SCALE GENOMIC DNA]</scope>
    <source>
        <strain evidence="4">CGMCC 1.12769</strain>
    </source>
</reference>
<proteinExistence type="predicted"/>
<sequence length="292" mass="33547">MDLSSLKNATPNRHMFKKVMAIMFSVVVIAGSYMIITNASKDAKDVVEVIRVKSDEGIQAFVQLTNSNIEKYSIIKAEYTEDMILAKDMDSVMDKLTQYYIRKNSVLYKDQLIDEKPKKNEWLYKVDEANEVLTLPYNYLEVGGDILMPGDRVRIRVSYEEEEDTSSANPNGGYSSSKTKSKKTEVLFDSIVIKDMLNSNSHSIYEVYKEVQRLNEAKKQEVMKSKEFISNIQPRALLLEGTKEQINTYARYKGLDGKSFLITILSRENSDIILDQLPTLENEVESWIEKKK</sequence>